<dbReference type="AlphaFoldDB" id="A0A2P2E727"/>
<gene>
    <name evidence="3" type="primary">pstS</name>
    <name evidence="3" type="ORF">PbB2_00532</name>
</gene>
<evidence type="ECO:0000256" key="1">
    <source>
        <dbReference type="ARBA" id="ARBA00022729"/>
    </source>
</evidence>
<keyword evidence="4" id="KW-1185">Reference proteome</keyword>
<dbReference type="RefSeq" id="WP_238164816.1">
    <property type="nucleotide sequence ID" value="NZ_BFBR01000001.1"/>
</dbReference>
<dbReference type="Pfam" id="PF12849">
    <property type="entry name" value="PBP_like_2"/>
    <property type="match status" value="1"/>
</dbReference>
<name>A0A2P2E727_9PROT</name>
<evidence type="ECO:0000313" key="3">
    <source>
        <dbReference type="EMBL" id="GBF56875.1"/>
    </source>
</evidence>
<accession>A0A2P2E727</accession>
<dbReference type="Gene3D" id="3.40.190.10">
    <property type="entry name" value="Periplasmic binding protein-like II"/>
    <property type="match status" value="2"/>
</dbReference>
<dbReference type="PANTHER" id="PTHR30570">
    <property type="entry name" value="PERIPLASMIC PHOSPHATE BINDING COMPONENT OF PHOSPHATE ABC TRANSPORTER"/>
    <property type="match status" value="1"/>
</dbReference>
<organism evidence="3 4">
    <name type="scientific">Candidatus Phycosocius bacilliformis</name>
    <dbReference type="NCBI Taxonomy" id="1445552"/>
    <lineage>
        <taxon>Bacteria</taxon>
        <taxon>Pseudomonadati</taxon>
        <taxon>Pseudomonadota</taxon>
        <taxon>Alphaproteobacteria</taxon>
        <taxon>Caulobacterales</taxon>
        <taxon>Caulobacterales incertae sedis</taxon>
        <taxon>Candidatus Phycosocius</taxon>
    </lineage>
</organism>
<comment type="caution">
    <text evidence="3">The sequence shown here is derived from an EMBL/GenBank/DDBJ whole genome shotgun (WGS) entry which is preliminary data.</text>
</comment>
<dbReference type="InterPro" id="IPR050811">
    <property type="entry name" value="Phosphate_ABC_transporter"/>
</dbReference>
<sequence>MTRMHLGLSILALGAIALSGCQGSDGRDRVAVVGSSTLFPFSAAAAEQFSARGRFKTPRVESTGTGGGFSIFCRGLGPSFPDISNASRRIKKGEYETCQKNGVTDIVEVKIGYDGIVIANSKAATPVNLTKLEIYQALAKDIYDPVKKAFVPNPYTRWSQINPNLPDIRIDVMGPPPTSGTRDAFAELVMAKGAQEVPELKALKEEDDKAFQKRAQTLREDGAWKDSGENDSLIVQALTRSPEQFGVFGFSSFEENMDRLQAAPIGGVIPTAEAIISGDYGASRSLYFYVKKANVGVVPGLQEFAMELLSDHAAGLRGYLRARGMVPLHPEERAANFEVTRTLPVMKPPEK</sequence>
<dbReference type="SUPFAM" id="SSF53850">
    <property type="entry name" value="Periplasmic binding protein-like II"/>
    <property type="match status" value="1"/>
</dbReference>
<dbReference type="Proteomes" id="UP000245086">
    <property type="component" value="Unassembled WGS sequence"/>
</dbReference>
<keyword evidence="1" id="KW-0732">Signal</keyword>
<dbReference type="PANTHER" id="PTHR30570:SF1">
    <property type="entry name" value="PHOSPHATE-BINDING PROTEIN PSTS"/>
    <property type="match status" value="1"/>
</dbReference>
<feature type="domain" description="PBP" evidence="2">
    <location>
        <begin position="25"/>
        <end position="311"/>
    </location>
</feature>
<dbReference type="PROSITE" id="PS51257">
    <property type="entry name" value="PROKAR_LIPOPROTEIN"/>
    <property type="match status" value="1"/>
</dbReference>
<proteinExistence type="predicted"/>
<dbReference type="InterPro" id="IPR024370">
    <property type="entry name" value="PBP_domain"/>
</dbReference>
<reference evidence="3 4" key="1">
    <citation type="journal article" date="2018" name="Genome Announc.">
        <title>Draft Genome Sequence of "Candidatus Phycosocius bacilliformis," an Alphaproteobacterial Ectosymbiont of the Hydrocarbon-Producing Green Alga Botryococcus braunii.</title>
        <authorList>
            <person name="Tanabe Y."/>
            <person name="Yamaguchi H."/>
            <person name="Watanabe M.M."/>
        </authorList>
    </citation>
    <scope>NUCLEOTIDE SEQUENCE [LARGE SCALE GENOMIC DNA]</scope>
    <source>
        <strain evidence="3 4">BOTRYCO-2</strain>
    </source>
</reference>
<evidence type="ECO:0000259" key="2">
    <source>
        <dbReference type="Pfam" id="PF12849"/>
    </source>
</evidence>
<dbReference type="EMBL" id="BFBR01000001">
    <property type="protein sequence ID" value="GBF56875.1"/>
    <property type="molecule type" value="Genomic_DNA"/>
</dbReference>
<protein>
    <submittedName>
        <fullName evidence="3">Phosphate-binding protein PstS</fullName>
    </submittedName>
</protein>
<evidence type="ECO:0000313" key="4">
    <source>
        <dbReference type="Proteomes" id="UP000245086"/>
    </source>
</evidence>